<organism evidence="1 2">
    <name type="scientific">Marinomonas phaeophyticola</name>
    <dbReference type="NCBI Taxonomy" id="3004091"/>
    <lineage>
        <taxon>Bacteria</taxon>
        <taxon>Pseudomonadati</taxon>
        <taxon>Pseudomonadota</taxon>
        <taxon>Gammaproteobacteria</taxon>
        <taxon>Oceanospirillales</taxon>
        <taxon>Oceanospirillaceae</taxon>
        <taxon>Marinomonas</taxon>
    </lineage>
</organism>
<evidence type="ECO:0008006" key="3">
    <source>
        <dbReference type="Google" id="ProtNLM"/>
    </source>
</evidence>
<keyword evidence="2" id="KW-1185">Reference proteome</keyword>
<protein>
    <recommendedName>
        <fullName evidence="3">LysR substrate binding domain-containing protein</fullName>
    </recommendedName>
</protein>
<evidence type="ECO:0000313" key="2">
    <source>
        <dbReference type="Proteomes" id="UP001149719"/>
    </source>
</evidence>
<dbReference type="Gene3D" id="3.40.190.290">
    <property type="match status" value="1"/>
</dbReference>
<dbReference type="Proteomes" id="UP001149719">
    <property type="component" value="Unassembled WGS sequence"/>
</dbReference>
<reference evidence="1" key="1">
    <citation type="submission" date="2022-12" db="EMBL/GenBank/DDBJ databases">
        <title>Marinomonas 15G1-11 sp. nov, isolated from marine algae.</title>
        <authorList>
            <person name="Butt M."/>
            <person name="Choi D.G."/>
            <person name="Kim J.M."/>
            <person name="Lee J.K."/>
            <person name="Baek J.H."/>
            <person name="Jeon C.O."/>
        </authorList>
    </citation>
    <scope>NUCLEOTIDE SEQUENCE</scope>
    <source>
        <strain evidence="1">15G1-11</strain>
    </source>
</reference>
<sequence>MWYADNYFLLLELTLQGHGWGLLPNHIVSESVENEDLIKLPLASQGMGWHANIDVLQHQQHSDLPIFKDLRLLLNDFL</sequence>
<accession>A0ABT4JQC9</accession>
<proteinExistence type="predicted"/>
<dbReference type="EMBL" id="JAPUBN010000007">
    <property type="protein sequence ID" value="MCZ2720496.1"/>
    <property type="molecule type" value="Genomic_DNA"/>
</dbReference>
<gene>
    <name evidence="1" type="ORF">O1D97_02250</name>
</gene>
<dbReference type="RefSeq" id="WP_269122446.1">
    <property type="nucleotide sequence ID" value="NZ_JAPUBN010000007.1"/>
</dbReference>
<comment type="caution">
    <text evidence="1">The sequence shown here is derived from an EMBL/GenBank/DDBJ whole genome shotgun (WGS) entry which is preliminary data.</text>
</comment>
<name>A0ABT4JQC9_9GAMM</name>
<evidence type="ECO:0000313" key="1">
    <source>
        <dbReference type="EMBL" id="MCZ2720496.1"/>
    </source>
</evidence>
<dbReference type="SUPFAM" id="SSF53850">
    <property type="entry name" value="Periplasmic binding protein-like II"/>
    <property type="match status" value="1"/>
</dbReference>